<organism evidence="2 3">
    <name type="scientific">Floridaenema evergladense BLCC-F167</name>
    <dbReference type="NCBI Taxonomy" id="3153639"/>
    <lineage>
        <taxon>Bacteria</taxon>
        <taxon>Bacillati</taxon>
        <taxon>Cyanobacteriota</taxon>
        <taxon>Cyanophyceae</taxon>
        <taxon>Oscillatoriophycideae</taxon>
        <taxon>Aerosakkonematales</taxon>
        <taxon>Aerosakkonemataceae</taxon>
        <taxon>Floridanema</taxon>
        <taxon>Floridanema evergladense</taxon>
    </lineage>
</organism>
<dbReference type="InterPro" id="IPR051532">
    <property type="entry name" value="Ester_Hydrolysis_Enzymes"/>
</dbReference>
<accession>A0ABV4WR59</accession>
<dbReference type="Pfam" id="PF13472">
    <property type="entry name" value="Lipase_GDSL_2"/>
    <property type="match status" value="1"/>
</dbReference>
<dbReference type="SUPFAM" id="SSF52266">
    <property type="entry name" value="SGNH hydrolase"/>
    <property type="match status" value="1"/>
</dbReference>
<name>A0ABV4WR59_9CYAN</name>
<dbReference type="Gene3D" id="3.40.50.1110">
    <property type="entry name" value="SGNH hydrolase"/>
    <property type="match status" value="1"/>
</dbReference>
<protein>
    <submittedName>
        <fullName evidence="2">GDSL-type esterase/lipase family protein</fullName>
    </submittedName>
</protein>
<dbReference type="Proteomes" id="UP001576780">
    <property type="component" value="Unassembled WGS sequence"/>
</dbReference>
<dbReference type="PANTHER" id="PTHR30383">
    <property type="entry name" value="THIOESTERASE 1/PROTEASE 1/LYSOPHOSPHOLIPASE L1"/>
    <property type="match status" value="1"/>
</dbReference>
<comment type="caution">
    <text evidence="2">The sequence shown here is derived from an EMBL/GenBank/DDBJ whole genome shotgun (WGS) entry which is preliminary data.</text>
</comment>
<sequence length="201" mass="22521">MALSNVRICFVGDSFVNGTGDSECLGWTGRICSAAIELGHDVTYYNLGIRRETSADIAARWLAEVSRRLPENCDRRIVFSFGVNDTTIEDGKPRVELTKTLENTQQILSIAKTSFSILMVSPPPITEVEQNSRIEALSQELAVICEQLNVPYLDVFTPLQKSEVWLKEVAANDSYHPKAAGYSEYANLVQKWDAWQSWLNS</sequence>
<evidence type="ECO:0000313" key="2">
    <source>
        <dbReference type="EMBL" id="MFB2837559.1"/>
    </source>
</evidence>
<dbReference type="InterPro" id="IPR036514">
    <property type="entry name" value="SGNH_hydro_sf"/>
</dbReference>
<gene>
    <name evidence="2" type="ORF">ACE1CA_23770</name>
</gene>
<feature type="domain" description="SGNH hydrolase-type esterase" evidence="1">
    <location>
        <begin position="10"/>
        <end position="182"/>
    </location>
</feature>
<keyword evidence="3" id="KW-1185">Reference proteome</keyword>
<evidence type="ECO:0000259" key="1">
    <source>
        <dbReference type="Pfam" id="PF13472"/>
    </source>
</evidence>
<evidence type="ECO:0000313" key="3">
    <source>
        <dbReference type="Proteomes" id="UP001576780"/>
    </source>
</evidence>
<proteinExistence type="predicted"/>
<reference evidence="2 3" key="1">
    <citation type="submission" date="2024-09" db="EMBL/GenBank/DDBJ databases">
        <title>Floridaenema gen nov. (Aerosakkonemataceae, Aerosakkonematales ord. nov., Cyanobacteria) from benthic tropical and subtropical fresh waters, with the description of four new species.</title>
        <authorList>
            <person name="Moretto J.A."/>
            <person name="Berthold D.E."/>
            <person name="Lefler F.W."/>
            <person name="Huang I.-S."/>
            <person name="Laughinghouse H. IV."/>
        </authorList>
    </citation>
    <scope>NUCLEOTIDE SEQUENCE [LARGE SCALE GENOMIC DNA]</scope>
    <source>
        <strain evidence="2 3">BLCC-F167</strain>
    </source>
</reference>
<dbReference type="InterPro" id="IPR013830">
    <property type="entry name" value="SGNH_hydro"/>
</dbReference>
<dbReference type="RefSeq" id="WP_413279901.1">
    <property type="nucleotide sequence ID" value="NZ_JBHFNT010000215.1"/>
</dbReference>
<dbReference type="EMBL" id="JBHFNT010000215">
    <property type="protein sequence ID" value="MFB2837559.1"/>
    <property type="molecule type" value="Genomic_DNA"/>
</dbReference>
<dbReference type="PANTHER" id="PTHR30383:SF5">
    <property type="entry name" value="SGNH HYDROLASE-TYPE ESTERASE DOMAIN-CONTAINING PROTEIN"/>
    <property type="match status" value="1"/>
</dbReference>